<dbReference type="EMBL" id="JAQIZT010000002">
    <property type="protein sequence ID" value="KAJ7006226.1"/>
    <property type="molecule type" value="Genomic_DNA"/>
</dbReference>
<sequence length="200" mass="22716">MFPKFYNGAGFEKKGSRFVDERINDCTMLSLSPSKSLAFQVEEMEISTVFYLSLGSLFTWMDCPYTCATEGVLIGSREGSDNLGSALGSTVMTSSAKKTEEEYDRNWRDTWEEWIEMRWLESHCISQCQAPLNWNSGLTPKEMARREANGSSAESVLVARLAGALTFSKWGHIVGNQKMDSLCFLYKRRTLNVNHQYIQL</sequence>
<name>A0AAD6RC74_9ROSI</name>
<keyword evidence="2" id="KW-1185">Reference proteome</keyword>
<reference evidence="1" key="1">
    <citation type="journal article" date="2023" name="Mol. Ecol. Resour.">
        <title>Chromosome-level genome assembly of a triploid poplar Populus alba 'Berolinensis'.</title>
        <authorList>
            <person name="Chen S."/>
            <person name="Yu Y."/>
            <person name="Wang X."/>
            <person name="Wang S."/>
            <person name="Zhang T."/>
            <person name="Zhou Y."/>
            <person name="He R."/>
            <person name="Meng N."/>
            <person name="Wang Y."/>
            <person name="Liu W."/>
            <person name="Liu Z."/>
            <person name="Liu J."/>
            <person name="Guo Q."/>
            <person name="Huang H."/>
            <person name="Sederoff R.R."/>
            <person name="Wang G."/>
            <person name="Qu G."/>
            <person name="Chen S."/>
        </authorList>
    </citation>
    <scope>NUCLEOTIDE SEQUENCE</scope>
    <source>
        <strain evidence="1">SC-2020</strain>
    </source>
</reference>
<evidence type="ECO:0000313" key="1">
    <source>
        <dbReference type="EMBL" id="KAJ7006226.1"/>
    </source>
</evidence>
<comment type="caution">
    <text evidence="1">The sequence shown here is derived from an EMBL/GenBank/DDBJ whole genome shotgun (WGS) entry which is preliminary data.</text>
</comment>
<proteinExistence type="predicted"/>
<organism evidence="1 2">
    <name type="scientific">Populus alba x Populus x berolinensis</name>
    <dbReference type="NCBI Taxonomy" id="444605"/>
    <lineage>
        <taxon>Eukaryota</taxon>
        <taxon>Viridiplantae</taxon>
        <taxon>Streptophyta</taxon>
        <taxon>Embryophyta</taxon>
        <taxon>Tracheophyta</taxon>
        <taxon>Spermatophyta</taxon>
        <taxon>Magnoliopsida</taxon>
        <taxon>eudicotyledons</taxon>
        <taxon>Gunneridae</taxon>
        <taxon>Pentapetalae</taxon>
        <taxon>rosids</taxon>
        <taxon>fabids</taxon>
        <taxon>Malpighiales</taxon>
        <taxon>Salicaceae</taxon>
        <taxon>Saliceae</taxon>
        <taxon>Populus</taxon>
    </lineage>
</organism>
<dbReference type="Proteomes" id="UP001164929">
    <property type="component" value="Chromosome 2"/>
</dbReference>
<dbReference type="AlphaFoldDB" id="A0AAD6RC74"/>
<gene>
    <name evidence="1" type="ORF">NC653_005549</name>
</gene>
<protein>
    <submittedName>
        <fullName evidence="1">Uncharacterized protein</fullName>
    </submittedName>
</protein>
<accession>A0AAD6RC74</accession>
<evidence type="ECO:0000313" key="2">
    <source>
        <dbReference type="Proteomes" id="UP001164929"/>
    </source>
</evidence>